<dbReference type="InterPro" id="IPR024119">
    <property type="entry name" value="TF_DEAF-1"/>
</dbReference>
<comment type="caution">
    <text evidence="6">The sequence shown here is derived from an EMBL/GenBank/DDBJ whole genome shotgun (WGS) entry which is preliminary data.</text>
</comment>
<dbReference type="AlphaFoldDB" id="A0A9P8FV15"/>
<dbReference type="Pfam" id="PF14737">
    <property type="entry name" value="DUF4470"/>
    <property type="match status" value="1"/>
</dbReference>
<reference evidence="6" key="1">
    <citation type="journal article" date="2021" name="J Fungi (Basel)">
        <title>Virulence traits and population genomics of the black yeast Aureobasidium melanogenum.</title>
        <authorList>
            <person name="Cernosa A."/>
            <person name="Sun X."/>
            <person name="Gostincar C."/>
            <person name="Fang C."/>
            <person name="Gunde-Cimerman N."/>
            <person name="Song Z."/>
        </authorList>
    </citation>
    <scope>NUCLEOTIDE SEQUENCE</scope>
    <source>
        <strain evidence="6">EXF-9298</strain>
    </source>
</reference>
<evidence type="ECO:0000259" key="5">
    <source>
        <dbReference type="PROSITE" id="PS50865"/>
    </source>
</evidence>
<dbReference type="PROSITE" id="PS50865">
    <property type="entry name" value="ZF_MYND_2"/>
    <property type="match status" value="1"/>
</dbReference>
<protein>
    <recommendedName>
        <fullName evidence="5">MYND-type domain-containing protein</fullName>
    </recommendedName>
</protein>
<dbReference type="GO" id="GO:0000981">
    <property type="term" value="F:DNA-binding transcription factor activity, RNA polymerase II-specific"/>
    <property type="evidence" value="ECO:0007669"/>
    <property type="project" value="TreeGrafter"/>
</dbReference>
<keyword evidence="2 4" id="KW-0863">Zinc-finger</keyword>
<reference evidence="6" key="2">
    <citation type="submission" date="2021-08" db="EMBL/GenBank/DDBJ databases">
        <authorList>
            <person name="Gostincar C."/>
            <person name="Sun X."/>
            <person name="Song Z."/>
            <person name="Gunde-Cimerman N."/>
        </authorList>
    </citation>
    <scope>NUCLEOTIDE SEQUENCE</scope>
    <source>
        <strain evidence="6">EXF-9298</strain>
    </source>
</reference>
<dbReference type="EMBL" id="JAHFXS010000559">
    <property type="protein sequence ID" value="KAG9983814.1"/>
    <property type="molecule type" value="Genomic_DNA"/>
</dbReference>
<dbReference type="GO" id="GO:0008270">
    <property type="term" value="F:zinc ion binding"/>
    <property type="evidence" value="ECO:0007669"/>
    <property type="project" value="UniProtKB-KW"/>
</dbReference>
<feature type="domain" description="MYND-type" evidence="5">
    <location>
        <begin position="1149"/>
        <end position="1187"/>
    </location>
</feature>
<evidence type="ECO:0000256" key="4">
    <source>
        <dbReference type="PROSITE-ProRule" id="PRU00134"/>
    </source>
</evidence>
<dbReference type="PROSITE" id="PS01360">
    <property type="entry name" value="ZF_MYND_1"/>
    <property type="match status" value="1"/>
</dbReference>
<organism evidence="6 7">
    <name type="scientific">Aureobasidium melanogenum</name>
    <name type="common">Aureobasidium pullulans var. melanogenum</name>
    <dbReference type="NCBI Taxonomy" id="46634"/>
    <lineage>
        <taxon>Eukaryota</taxon>
        <taxon>Fungi</taxon>
        <taxon>Dikarya</taxon>
        <taxon>Ascomycota</taxon>
        <taxon>Pezizomycotina</taxon>
        <taxon>Dothideomycetes</taxon>
        <taxon>Dothideomycetidae</taxon>
        <taxon>Dothideales</taxon>
        <taxon>Saccotheciaceae</taxon>
        <taxon>Aureobasidium</taxon>
    </lineage>
</organism>
<proteinExistence type="predicted"/>
<keyword evidence="3" id="KW-0862">Zinc</keyword>
<dbReference type="PANTHER" id="PTHR10237:SF14">
    <property type="entry name" value="MYND-TYPE DOMAIN-CONTAINING PROTEIN"/>
    <property type="match status" value="1"/>
</dbReference>
<dbReference type="Pfam" id="PF01753">
    <property type="entry name" value="zf-MYND"/>
    <property type="match status" value="1"/>
</dbReference>
<feature type="non-terminal residue" evidence="6">
    <location>
        <position position="1189"/>
    </location>
</feature>
<gene>
    <name evidence="6" type="ORF">KCU98_g5836</name>
</gene>
<dbReference type="Gene3D" id="6.10.140.2220">
    <property type="match status" value="1"/>
</dbReference>
<name>A0A9P8FV15_AURME</name>
<dbReference type="SUPFAM" id="SSF144232">
    <property type="entry name" value="HIT/MYND zinc finger-like"/>
    <property type="match status" value="1"/>
</dbReference>
<sequence length="1189" mass="131063">MLTPTYVNVKSFFYPIGNTPAANLLRDYRPGEGPVEILAIGCGDVRNILFTLWSEQRNACSFNFTACDLNPAVLARNVFLLTAVTRNPSSEDIERLWRIYYHFYVTSTDLLWIQEHCKQLLAVSGSISSWNDSTFGSSLKFSTEACLAEVRRIWSLYAQTKTKQEDVNIRRGIRSMYETYHNTKDKSIIAAHGVRSAGAHGFLAAQLLSDAFHNFWNTGVVAGNDRDASSLNQDDGGRVNPLMSISPIGSNHFNVHYGADPLAGFHLAEIFDVQKPKAAITNSLATLAKSQFSEWCRAFSSHVAKSSVSIMHHCGDAVNFSHVLQAIDGSTTLPSFTYFYNRPWSAVPLELPLDMVTKYDIIDTSNVMDHVGLLNLLTAVVPLLSTKHDPVLYTENLLQSSKESEKSLETLLHSDITMSSLLFGVAPVGYLLGTMTDSTHIEQQLIGACTVSMNGRQQQNRMRISWKRPLQGDGMGSVIDPGLYRLKMDPHELASFFMQTYLAMFREAEDISIRMEVMLRKMTQLLAGDLDFYSRLSLVTLLASAKRTISTDWRECISALVSMIENDRSLIVGSNSLQELYMQLHLSGLWYSPILEENPRKQITYYGKPRPTGEPGVLGRPILPGTVHIALIVPRSSLAIFTERPVDQVGTPGLHLHVRNHAFDNAFFAVDTLFGQFESDDIDTASVVEDARGWAGTSDMIITCRVPTWGLLLGRRQDLRVELVITTSPATSSYTMKLGVRNVVFVTSLDSKNVRILTQAPSTKPRAVLSTNLTIAEPAQVTSATVALKHDGTVQSIGVIKNFVPDSEESRALKDGGVVKFSQVSPCVVAISIDELKNTTQFIFPYPVDGAACKLKIARKSLWIEVKAPPSNALQPGGFNIDPFPIAGQNASSLAWGMGRINPDLQPVVQLSASTPRFLGLLSSMAMSKRERTQANAKQSSGSMPPMNLPKEAIGQMFSACAGFNASAPGKRINFFVVEHNQDFKILVADTLRHDRDTGSVFLDAFYMPPSAELVKHKSFKAMMADKNSQSLIIDANKEEMELWQRLLPALIERCRSWEHTAACKRKARAAKTVVCDCGRGRDAAHIPKDYKGMAKFAVRVAIPMISAVPYIESMVDEEMVSRMTAAAGAPGPDQKQYSAAATTTKTGCANCGSDKPGLKVCSRCEKVKYCNHACQKAAWKSHKKVCKG</sequence>
<dbReference type="Proteomes" id="UP000729357">
    <property type="component" value="Unassembled WGS sequence"/>
</dbReference>
<accession>A0A9P8FV15</accession>
<evidence type="ECO:0000256" key="3">
    <source>
        <dbReference type="ARBA" id="ARBA00022833"/>
    </source>
</evidence>
<dbReference type="GO" id="GO:0005634">
    <property type="term" value="C:nucleus"/>
    <property type="evidence" value="ECO:0007669"/>
    <property type="project" value="TreeGrafter"/>
</dbReference>
<dbReference type="PANTHER" id="PTHR10237">
    <property type="entry name" value="DEFORMED EPIDERMAL AUTOREGULATORY FACTOR 1 HOMOLOG SUPPRESSIN"/>
    <property type="match status" value="1"/>
</dbReference>
<keyword evidence="1" id="KW-0479">Metal-binding</keyword>
<evidence type="ECO:0000256" key="1">
    <source>
        <dbReference type="ARBA" id="ARBA00022723"/>
    </source>
</evidence>
<dbReference type="InterPro" id="IPR027974">
    <property type="entry name" value="DUF4470"/>
</dbReference>
<dbReference type="InterPro" id="IPR002893">
    <property type="entry name" value="Znf_MYND"/>
</dbReference>
<evidence type="ECO:0000256" key="2">
    <source>
        <dbReference type="ARBA" id="ARBA00022771"/>
    </source>
</evidence>
<keyword evidence="7" id="KW-1185">Reference proteome</keyword>
<evidence type="ECO:0000313" key="6">
    <source>
        <dbReference type="EMBL" id="KAG9983814.1"/>
    </source>
</evidence>
<evidence type="ECO:0000313" key="7">
    <source>
        <dbReference type="Proteomes" id="UP000729357"/>
    </source>
</evidence>